<dbReference type="Gene3D" id="1.25.40.10">
    <property type="entry name" value="Tetratricopeptide repeat domain"/>
    <property type="match status" value="3"/>
</dbReference>
<dbReference type="Proteomes" id="UP000269493">
    <property type="component" value="Unassembled WGS sequence"/>
</dbReference>
<keyword evidence="4" id="KW-1185">Reference proteome</keyword>
<dbReference type="InterPro" id="IPR011990">
    <property type="entry name" value="TPR-like_helical_dom_sf"/>
</dbReference>
<dbReference type="Pfam" id="PF00515">
    <property type="entry name" value="TPR_1"/>
    <property type="match status" value="1"/>
</dbReference>
<feature type="region of interest" description="Disordered" evidence="2">
    <location>
        <begin position="625"/>
        <end position="664"/>
    </location>
</feature>
<dbReference type="OrthoDB" id="1078267at2"/>
<dbReference type="SMART" id="SM00671">
    <property type="entry name" value="SEL1"/>
    <property type="match status" value="6"/>
</dbReference>
<keyword evidence="1" id="KW-0802">TPR repeat</keyword>
<gene>
    <name evidence="3" type="ORF">BC742_2618</name>
</gene>
<dbReference type="InterPro" id="IPR050767">
    <property type="entry name" value="Sel1_AlgK"/>
</dbReference>
<dbReference type="PANTHER" id="PTHR11102">
    <property type="entry name" value="SEL-1-LIKE PROTEIN"/>
    <property type="match status" value="1"/>
</dbReference>
<name>A0A495VKJ1_9BACT</name>
<dbReference type="Pfam" id="PF08238">
    <property type="entry name" value="Sel1"/>
    <property type="match status" value="6"/>
</dbReference>
<proteinExistence type="predicted"/>
<dbReference type="EMBL" id="RBXN01000011">
    <property type="protein sequence ID" value="RKT49420.1"/>
    <property type="molecule type" value="Genomic_DNA"/>
</dbReference>
<protein>
    <submittedName>
        <fullName evidence="3">TPR repeat protein</fullName>
    </submittedName>
</protein>
<evidence type="ECO:0000256" key="1">
    <source>
        <dbReference type="PROSITE-ProRule" id="PRU00339"/>
    </source>
</evidence>
<feature type="repeat" description="TPR" evidence="1">
    <location>
        <begin position="483"/>
        <end position="516"/>
    </location>
</feature>
<dbReference type="InterPro" id="IPR019734">
    <property type="entry name" value="TPR_rpt"/>
</dbReference>
<dbReference type="PROSITE" id="PS50005">
    <property type="entry name" value="TPR"/>
    <property type="match status" value="1"/>
</dbReference>
<dbReference type="RefSeq" id="WP_081705648.1">
    <property type="nucleotide sequence ID" value="NZ_KI440790.1"/>
</dbReference>
<dbReference type="PROSITE" id="PS50293">
    <property type="entry name" value="TPR_REGION"/>
    <property type="match status" value="1"/>
</dbReference>
<reference evidence="3 4" key="1">
    <citation type="submission" date="2018-10" db="EMBL/GenBank/DDBJ databases">
        <title>Genomic Encyclopedia of Archaeal and Bacterial Type Strains, Phase II (KMG-II): from individual species to whole genera.</title>
        <authorList>
            <person name="Goeker M."/>
        </authorList>
    </citation>
    <scope>NUCLEOTIDE SEQUENCE [LARGE SCALE GENOMIC DNA]</scope>
    <source>
        <strain evidence="3 4">NSB1</strain>
    </source>
</reference>
<dbReference type="SUPFAM" id="SSF48452">
    <property type="entry name" value="TPR-like"/>
    <property type="match status" value="1"/>
</dbReference>
<dbReference type="GeneID" id="92927974"/>
<evidence type="ECO:0000313" key="4">
    <source>
        <dbReference type="Proteomes" id="UP000269493"/>
    </source>
</evidence>
<organism evidence="3 4">
    <name type="scientific">Coprobacter fastidiosus NSB1 = JCM 33896</name>
    <dbReference type="NCBI Taxonomy" id="1349822"/>
    <lineage>
        <taxon>Bacteria</taxon>
        <taxon>Pseudomonadati</taxon>
        <taxon>Bacteroidota</taxon>
        <taxon>Bacteroidia</taxon>
        <taxon>Bacteroidales</taxon>
        <taxon>Barnesiellaceae</taxon>
        <taxon>Coprobacter</taxon>
    </lineage>
</organism>
<accession>A0A495VKJ1</accession>
<evidence type="ECO:0000313" key="3">
    <source>
        <dbReference type="EMBL" id="RKT49420.1"/>
    </source>
</evidence>
<dbReference type="InterPro" id="IPR006597">
    <property type="entry name" value="Sel1-like"/>
</dbReference>
<sequence length="664" mass="74535">MSKFCFNFEWIKTFFYLCTMFIVQFAYSQNIKEEPFSYSAELLSAAKKGNTDAMYKIGICYYVGRPGTHTSDVKKSKDDLTEMLRSIGNLSSTLPESQSNVTDRLTILIQNDIPFAQDYKKALKYLQKAADKGSPLAMLTLGDIYYSGEGGVKQADLKKAVMLYTKSGESGCSEAYLRLANIYSTQHAWLIKEGIENYKLRDVVKAMYPLLQKALNYNKLAAELGSAQAAYNINHAYLGQGTTVADYQESLKWLRRANELGYARATTELAVRYQLGWGTMQNKRFALQLMWQAASKGDAAAMHNLGEYYYHGAFLPKDREKAVQFFFLANKKGQNNSSSLSACYKEGLHNAAKYSSEQEWFAALEKELLEGSLPEITLPKPQVLYTVAVGDVISDCGSFSIIKDGICVTERSYDAIIKDMNTGKLTASAYGFRTTLADDGSEEQPILNQIGEKMVTATDVSSAFSYCLQMLQADPFNTMGYKAIVYYNMAVFYHNYNDFGKAEAYLKKALEIEPEFTAAKESLALLDKSVKSANKAAKKARRKLVWECIMIGAQGVSDAMGQFASIQQSKQTRIDNEEARKAANKARNKERVRELKAQGRAARQNRVGMIGRRAVSNQYTDNIGRLTDMKNNGMYGSPEFRSLQQEQQRLSKKYGITSHESENW</sequence>
<dbReference type="SMART" id="SM00028">
    <property type="entry name" value="TPR"/>
    <property type="match status" value="1"/>
</dbReference>
<dbReference type="AlphaFoldDB" id="A0A495VKJ1"/>
<comment type="caution">
    <text evidence="3">The sequence shown here is derived from an EMBL/GenBank/DDBJ whole genome shotgun (WGS) entry which is preliminary data.</text>
</comment>
<dbReference type="SUPFAM" id="SSF81901">
    <property type="entry name" value="HCP-like"/>
    <property type="match status" value="2"/>
</dbReference>
<dbReference type="PANTHER" id="PTHR11102:SF160">
    <property type="entry name" value="ERAD-ASSOCIATED E3 UBIQUITIN-PROTEIN LIGASE COMPONENT HRD3"/>
    <property type="match status" value="1"/>
</dbReference>
<evidence type="ECO:0000256" key="2">
    <source>
        <dbReference type="SAM" id="MobiDB-lite"/>
    </source>
</evidence>